<gene>
    <name evidence="2" type="ORF">FOZ61_002847</name>
</gene>
<comment type="caution">
    <text evidence="2">The sequence shown here is derived from an EMBL/GenBank/DDBJ whole genome shotgun (WGS) entry which is preliminary data.</text>
</comment>
<feature type="non-terminal residue" evidence="2">
    <location>
        <position position="1"/>
    </location>
</feature>
<proteinExistence type="predicted"/>
<dbReference type="OrthoDB" id="3863715at2759"/>
<name>A0A7J6KNC7_PEROL</name>
<sequence length="512" mass="57575">DLLFCGQSDEEVRKAMTIAKEILINLNFRINDKKQEGPVPVIDFCGMRLSSAGVTPSPSRTVLSEAAIDNALQIFTKGLPFHPKNKKSKRRKLPVREYRTAWLRSWTGVANYMRGWLTPRILAATDILQRALKDFGDHNVEDGDVRLSEHIDRVPSAFREVMGYYMSGVPCMSLYSEADTDHVATILISDGNQHSWSGFVLRVVAQGSDSNDEHPLLLGSPSLNELLGCEKPIAVLPMKIFGGRFSKLESTLSSTTRERMALLLLLEAAKTLLLPPVYSITDNANCTKEWCSFDQLNYGSWHSRYMIFQSYVDGVLWVPRDHPLPSLCDTMARCIEEERQYKHPTTEPAHQADAPKGREGDYNNYHHLHRDSAQEPSSCHSCTAFAATVADPLSSLPVPSLLHRCFTAWKTGTDFPAQCSIPLDPVHARTWLKAAQDSDEHCGKLRALVCRGLSKFRIDENGLLRLRDKYVLPKRYGQSLALHIHHSYGHCGVKQTLNIICRDFFCLHIANS</sequence>
<protein>
    <submittedName>
        <fullName evidence="2">Uncharacterized protein</fullName>
    </submittedName>
</protein>
<organism evidence="2 3">
    <name type="scientific">Perkinsus olseni</name>
    <name type="common">Perkinsus atlanticus</name>
    <dbReference type="NCBI Taxonomy" id="32597"/>
    <lineage>
        <taxon>Eukaryota</taxon>
        <taxon>Sar</taxon>
        <taxon>Alveolata</taxon>
        <taxon>Perkinsozoa</taxon>
        <taxon>Perkinsea</taxon>
        <taxon>Perkinsida</taxon>
        <taxon>Perkinsidae</taxon>
        <taxon>Perkinsus</taxon>
    </lineage>
</organism>
<evidence type="ECO:0000313" key="2">
    <source>
        <dbReference type="EMBL" id="KAF4648332.1"/>
    </source>
</evidence>
<dbReference type="Proteomes" id="UP000570595">
    <property type="component" value="Unassembled WGS sequence"/>
</dbReference>
<accession>A0A7J6KNC7</accession>
<feature type="non-terminal residue" evidence="2">
    <location>
        <position position="512"/>
    </location>
</feature>
<dbReference type="EMBL" id="JABAHT010001826">
    <property type="protein sequence ID" value="KAF4648332.1"/>
    <property type="molecule type" value="Genomic_DNA"/>
</dbReference>
<dbReference type="SUPFAM" id="SSF56672">
    <property type="entry name" value="DNA/RNA polymerases"/>
    <property type="match status" value="1"/>
</dbReference>
<evidence type="ECO:0000256" key="1">
    <source>
        <dbReference type="SAM" id="MobiDB-lite"/>
    </source>
</evidence>
<dbReference type="InterPro" id="IPR043502">
    <property type="entry name" value="DNA/RNA_pol_sf"/>
</dbReference>
<evidence type="ECO:0000313" key="3">
    <source>
        <dbReference type="Proteomes" id="UP000570595"/>
    </source>
</evidence>
<dbReference type="AlphaFoldDB" id="A0A7J6KNC7"/>
<feature type="region of interest" description="Disordered" evidence="1">
    <location>
        <begin position="340"/>
        <end position="364"/>
    </location>
</feature>
<reference evidence="2 3" key="1">
    <citation type="submission" date="2020-04" db="EMBL/GenBank/DDBJ databases">
        <title>Perkinsus olseni comparative genomics.</title>
        <authorList>
            <person name="Bogema D.R."/>
        </authorList>
    </citation>
    <scope>NUCLEOTIDE SEQUENCE [LARGE SCALE GENOMIC DNA]</scope>
    <source>
        <strain evidence="2">ATCC PRA-179</strain>
    </source>
</reference>